<dbReference type="STRING" id="105231.A0A1Y1IFV4"/>
<protein>
    <recommendedName>
        <fullName evidence="1">Calcineurin-like phosphoesterase domain-containing protein</fullName>
    </recommendedName>
</protein>
<reference evidence="2 3" key="1">
    <citation type="journal article" date="2014" name="Nat. Commun.">
        <title>Klebsormidium flaccidum genome reveals primary factors for plant terrestrial adaptation.</title>
        <authorList>
            <person name="Hori K."/>
            <person name="Maruyama F."/>
            <person name="Fujisawa T."/>
            <person name="Togashi T."/>
            <person name="Yamamoto N."/>
            <person name="Seo M."/>
            <person name="Sato S."/>
            <person name="Yamada T."/>
            <person name="Mori H."/>
            <person name="Tajima N."/>
            <person name="Moriyama T."/>
            <person name="Ikeuchi M."/>
            <person name="Watanabe M."/>
            <person name="Wada H."/>
            <person name="Kobayashi K."/>
            <person name="Saito M."/>
            <person name="Masuda T."/>
            <person name="Sasaki-Sekimoto Y."/>
            <person name="Mashiguchi K."/>
            <person name="Awai K."/>
            <person name="Shimojima M."/>
            <person name="Masuda S."/>
            <person name="Iwai M."/>
            <person name="Nobusawa T."/>
            <person name="Narise T."/>
            <person name="Kondo S."/>
            <person name="Saito H."/>
            <person name="Sato R."/>
            <person name="Murakawa M."/>
            <person name="Ihara Y."/>
            <person name="Oshima-Yamada Y."/>
            <person name="Ohtaka K."/>
            <person name="Satoh M."/>
            <person name="Sonobe K."/>
            <person name="Ishii M."/>
            <person name="Ohtani R."/>
            <person name="Kanamori-Sato M."/>
            <person name="Honoki R."/>
            <person name="Miyazaki D."/>
            <person name="Mochizuki H."/>
            <person name="Umetsu J."/>
            <person name="Higashi K."/>
            <person name="Shibata D."/>
            <person name="Kamiya Y."/>
            <person name="Sato N."/>
            <person name="Nakamura Y."/>
            <person name="Tabata S."/>
            <person name="Ida S."/>
            <person name="Kurokawa K."/>
            <person name="Ohta H."/>
        </authorList>
    </citation>
    <scope>NUCLEOTIDE SEQUENCE [LARGE SCALE GENOMIC DNA]</scope>
    <source>
        <strain evidence="2 3">NIES-2285</strain>
    </source>
</reference>
<keyword evidence="3" id="KW-1185">Reference proteome</keyword>
<dbReference type="Gene3D" id="3.60.21.10">
    <property type="match status" value="1"/>
</dbReference>
<dbReference type="PANTHER" id="PTHR46546:SF4">
    <property type="entry name" value="SHEWANELLA-LIKE PROTEIN PHOSPHATASE 1"/>
    <property type="match status" value="1"/>
</dbReference>
<dbReference type="GO" id="GO:0016787">
    <property type="term" value="F:hydrolase activity"/>
    <property type="evidence" value="ECO:0007669"/>
    <property type="project" value="InterPro"/>
</dbReference>
<evidence type="ECO:0000259" key="1">
    <source>
        <dbReference type="Pfam" id="PF00149"/>
    </source>
</evidence>
<dbReference type="AlphaFoldDB" id="A0A1Y1IFV4"/>
<dbReference type="InterPro" id="IPR029052">
    <property type="entry name" value="Metallo-depent_PP-like"/>
</dbReference>
<evidence type="ECO:0000313" key="3">
    <source>
        <dbReference type="Proteomes" id="UP000054558"/>
    </source>
</evidence>
<dbReference type="OrthoDB" id="5976022at2759"/>
<accession>A0A1Y1IFV4</accession>
<dbReference type="PANTHER" id="PTHR46546">
    <property type="entry name" value="SHEWANELLA-LIKE PROTEIN PHOSPHATASE 1"/>
    <property type="match status" value="1"/>
</dbReference>
<evidence type="ECO:0000313" key="2">
    <source>
        <dbReference type="EMBL" id="GAQ87991.1"/>
    </source>
</evidence>
<dbReference type="EMBL" id="DF237341">
    <property type="protein sequence ID" value="GAQ87991.1"/>
    <property type="molecule type" value="Genomic_DNA"/>
</dbReference>
<dbReference type="InterPro" id="IPR004843">
    <property type="entry name" value="Calcineurin-like_PHP"/>
</dbReference>
<proteinExistence type="predicted"/>
<dbReference type="OMA" id="SHWMRGL"/>
<dbReference type="SUPFAM" id="SSF56300">
    <property type="entry name" value="Metallo-dependent phosphatases"/>
    <property type="match status" value="1"/>
</dbReference>
<name>A0A1Y1IFV4_KLENI</name>
<dbReference type="Proteomes" id="UP000054558">
    <property type="component" value="Unassembled WGS sequence"/>
</dbReference>
<gene>
    <name evidence="2" type="ORF">KFL_003920100</name>
</gene>
<feature type="domain" description="Calcineurin-like phosphoesterase" evidence="1">
    <location>
        <begin position="56"/>
        <end position="185"/>
    </location>
</feature>
<dbReference type="Pfam" id="PF00149">
    <property type="entry name" value="Metallophos"/>
    <property type="match status" value="1"/>
</dbReference>
<sequence>MGAKSGALASSAVCQQPVVQGPVEVSVIPRWSGVDAGHIIEDGGYPPTVVAAPGRRVVASGDFHGDMRAARRALQLAGVLSQDQQDRWTGGSSVFVQVGDVLDRGDDEIAIMSLLAHLSRQASAAGGALYQVCGNHETMNVYGDFRYVTEEGFKEGDWFDRWARENYGGDHMAAFQSWYKEAPLAKQQLKRSPSASWNPLLANRPRRVRQELFEPGGPLARVMAGYSAVLQVNDSLFAHGGVLPHHVDYGLERLNREVSRWMLGHTDRVTGEPQEQPFLATRGYNSVMWSRLYSREEYDSGAERDQVCMTLSKALRMVPGAKRLIVGHTPQETGANSECNGRIWRIDVGMSSGILQAAPQVLEISGSDVRVLSEETGRDLWLASYI</sequence>
<organism evidence="2 3">
    <name type="scientific">Klebsormidium nitens</name>
    <name type="common">Green alga</name>
    <name type="synonym">Ulothrix nitens</name>
    <dbReference type="NCBI Taxonomy" id="105231"/>
    <lineage>
        <taxon>Eukaryota</taxon>
        <taxon>Viridiplantae</taxon>
        <taxon>Streptophyta</taxon>
        <taxon>Klebsormidiophyceae</taxon>
        <taxon>Klebsormidiales</taxon>
        <taxon>Klebsormidiaceae</taxon>
        <taxon>Klebsormidium</taxon>
    </lineage>
</organism>